<dbReference type="CTD" id="102363687"/>
<dbReference type="Pfam" id="PF15874">
    <property type="entry name" value="Il2rg"/>
    <property type="match status" value="1"/>
</dbReference>
<evidence type="ECO:0000256" key="1">
    <source>
        <dbReference type="SAM" id="MobiDB-lite"/>
    </source>
</evidence>
<dbReference type="AlphaFoldDB" id="A0A6P6DSD2"/>
<evidence type="ECO:0000313" key="2">
    <source>
        <dbReference type="Proteomes" id="UP000515203"/>
    </source>
</evidence>
<reference evidence="3" key="1">
    <citation type="submission" date="2025-08" db="UniProtKB">
        <authorList>
            <consortium name="RefSeq"/>
        </authorList>
    </citation>
    <scope>IDENTIFICATION</scope>
</reference>
<dbReference type="RefSeq" id="XP_023562886.1">
    <property type="nucleotide sequence ID" value="XM_023707118.1"/>
</dbReference>
<dbReference type="InterPro" id="IPR039471">
    <property type="entry name" value="CXorf65-like"/>
</dbReference>
<dbReference type="Proteomes" id="UP000515203">
    <property type="component" value="Unplaced"/>
</dbReference>
<gene>
    <name evidence="3" type="primary">CUNHXorf65</name>
</gene>
<dbReference type="PANTHER" id="PTHR33887">
    <property type="entry name" value="PB1 DOMAIN-CONTAINING PROTEIN"/>
    <property type="match status" value="1"/>
</dbReference>
<accession>A0A6P6DSD2</accession>
<evidence type="ECO:0000313" key="3">
    <source>
        <dbReference type="RefSeq" id="XP_023562886.1"/>
    </source>
</evidence>
<feature type="region of interest" description="Disordered" evidence="1">
    <location>
        <begin position="156"/>
        <end position="195"/>
    </location>
</feature>
<proteinExistence type="predicted"/>
<keyword evidence="2" id="KW-1185">Reference proteome</keyword>
<dbReference type="GeneID" id="101577288"/>
<dbReference type="InParanoid" id="A0A6P6DSD2"/>
<name>A0A6P6DSD2_OCTDE</name>
<organism evidence="2 3">
    <name type="scientific">Octodon degus</name>
    <name type="common">Degu</name>
    <name type="synonym">Sciurus degus</name>
    <dbReference type="NCBI Taxonomy" id="10160"/>
    <lineage>
        <taxon>Eukaryota</taxon>
        <taxon>Metazoa</taxon>
        <taxon>Chordata</taxon>
        <taxon>Craniata</taxon>
        <taxon>Vertebrata</taxon>
        <taxon>Euteleostomi</taxon>
        <taxon>Mammalia</taxon>
        <taxon>Eutheria</taxon>
        <taxon>Euarchontoglires</taxon>
        <taxon>Glires</taxon>
        <taxon>Rodentia</taxon>
        <taxon>Hystricomorpha</taxon>
        <taxon>Octodontidae</taxon>
        <taxon>Octodon</taxon>
    </lineage>
</organism>
<sequence>MAKVGGSRVMFSCQTLLLTRRVTHIPTASSNPVWRIPGSFRSHLPQLSCGLPPGIIDLCDESGTLKMFFITKTRGEYATKFLTVRNTYYVCKVQRGAPGTRIENSYRAIVPILKNPDPEMVDALRAQCETLERNRVKALKIIEAKRVAVIESTLNLSSKSGKSDDHSHSHSQSHTTPPRKGHNRGKVDFHPRRHR</sequence>
<feature type="compositionally biased region" description="Basic and acidic residues" evidence="1">
    <location>
        <begin position="185"/>
        <end position="195"/>
    </location>
</feature>
<protein>
    <submittedName>
        <fullName evidence="3">Uncharacterized protein CXorf65 homolog isoform X1</fullName>
    </submittedName>
</protein>
<dbReference type="PANTHER" id="PTHR33887:SF4">
    <property type="entry name" value="AB2-183"/>
    <property type="match status" value="1"/>
</dbReference>
<dbReference type="OrthoDB" id="2109241at2759"/>